<evidence type="ECO:0000313" key="2">
    <source>
        <dbReference type="EMBL" id="GAA4187489.1"/>
    </source>
</evidence>
<evidence type="ECO:0000313" key="3">
    <source>
        <dbReference type="Proteomes" id="UP001501251"/>
    </source>
</evidence>
<dbReference type="PANTHER" id="PTHR43441">
    <property type="entry name" value="RIBOSOMAL-PROTEIN-SERINE ACETYLTRANSFERASE"/>
    <property type="match status" value="1"/>
</dbReference>
<accession>A0ABP8APR4</accession>
<reference evidence="3" key="1">
    <citation type="journal article" date="2019" name="Int. J. Syst. Evol. Microbiol.">
        <title>The Global Catalogue of Microorganisms (GCM) 10K type strain sequencing project: providing services to taxonomists for standard genome sequencing and annotation.</title>
        <authorList>
            <consortium name="The Broad Institute Genomics Platform"/>
            <consortium name="The Broad Institute Genome Sequencing Center for Infectious Disease"/>
            <person name="Wu L."/>
            <person name="Ma J."/>
        </authorList>
    </citation>
    <scope>NUCLEOTIDE SEQUENCE [LARGE SCALE GENOMIC DNA]</scope>
    <source>
        <strain evidence="3">JCM 17388</strain>
    </source>
</reference>
<sequence length="181" mass="19804">MLRGDRVLLRAVTKEDLVALHRLNDDVETAAGAVTTPWVPETIDQVIAHYEQRKPDPANVHFAVQSLSGDLLGSCNVWGIDTLNRNGHLGISLLPEARGHGYAPDALRLLCDYAFRIRGLNRLGLETLATNSAMIAAAEKTGFRREGTLRAHAWVAGSFVDEALFGLLASEFHDPHTTKDL</sequence>
<protein>
    <submittedName>
        <fullName evidence="2">Spermidine N1-acetyltransferase</fullName>
    </submittedName>
</protein>
<keyword evidence="3" id="KW-1185">Reference proteome</keyword>
<dbReference type="PANTHER" id="PTHR43441:SF2">
    <property type="entry name" value="FAMILY ACETYLTRANSFERASE, PUTATIVE (AFU_ORTHOLOGUE AFUA_7G00850)-RELATED"/>
    <property type="match status" value="1"/>
</dbReference>
<dbReference type="Gene3D" id="3.40.630.30">
    <property type="match status" value="1"/>
</dbReference>
<dbReference type="InterPro" id="IPR000182">
    <property type="entry name" value="GNAT_dom"/>
</dbReference>
<gene>
    <name evidence="2" type="primary">speG</name>
    <name evidence="2" type="ORF">GCM10022252_21160</name>
</gene>
<proteinExistence type="predicted"/>
<dbReference type="InterPro" id="IPR016181">
    <property type="entry name" value="Acyl_CoA_acyltransferase"/>
</dbReference>
<evidence type="ECO:0000259" key="1">
    <source>
        <dbReference type="PROSITE" id="PS51186"/>
    </source>
</evidence>
<feature type="domain" description="N-acetyltransferase" evidence="1">
    <location>
        <begin position="7"/>
        <end position="166"/>
    </location>
</feature>
<dbReference type="Pfam" id="PF13302">
    <property type="entry name" value="Acetyltransf_3"/>
    <property type="match status" value="1"/>
</dbReference>
<organism evidence="2 3">
    <name type="scientific">Streptosporangium oxazolinicum</name>
    <dbReference type="NCBI Taxonomy" id="909287"/>
    <lineage>
        <taxon>Bacteria</taxon>
        <taxon>Bacillati</taxon>
        <taxon>Actinomycetota</taxon>
        <taxon>Actinomycetes</taxon>
        <taxon>Streptosporangiales</taxon>
        <taxon>Streptosporangiaceae</taxon>
        <taxon>Streptosporangium</taxon>
    </lineage>
</organism>
<name>A0ABP8APR4_9ACTN</name>
<dbReference type="InterPro" id="IPR051908">
    <property type="entry name" value="Ribosomal_N-acetyltransferase"/>
</dbReference>
<comment type="caution">
    <text evidence="2">The sequence shown here is derived from an EMBL/GenBank/DDBJ whole genome shotgun (WGS) entry which is preliminary data.</text>
</comment>
<dbReference type="PROSITE" id="PS51186">
    <property type="entry name" value="GNAT"/>
    <property type="match status" value="1"/>
</dbReference>
<dbReference type="SUPFAM" id="SSF55729">
    <property type="entry name" value="Acyl-CoA N-acyltransferases (Nat)"/>
    <property type="match status" value="1"/>
</dbReference>
<dbReference type="Proteomes" id="UP001501251">
    <property type="component" value="Unassembled WGS sequence"/>
</dbReference>
<dbReference type="EMBL" id="BAABAQ010000003">
    <property type="protein sequence ID" value="GAA4187489.1"/>
    <property type="molecule type" value="Genomic_DNA"/>
</dbReference>
<dbReference type="RefSeq" id="WP_344917585.1">
    <property type="nucleotide sequence ID" value="NZ_BAABAQ010000003.1"/>
</dbReference>